<name>A0A7W7Y7C4_9BACT</name>
<dbReference type="AlphaFoldDB" id="A0A7W7Y7C4"/>
<dbReference type="InterPro" id="IPR052549">
    <property type="entry name" value="SpmB"/>
</dbReference>
<protein>
    <submittedName>
        <fullName evidence="3">Spore maturation protein SpmA</fullName>
    </submittedName>
</protein>
<reference evidence="3 4" key="1">
    <citation type="submission" date="2020-08" db="EMBL/GenBank/DDBJ databases">
        <title>Genomic Encyclopedia of Type Strains, Phase IV (KMG-IV): sequencing the most valuable type-strain genomes for metagenomic binning, comparative biology and taxonomic classification.</title>
        <authorList>
            <person name="Goeker M."/>
        </authorList>
    </citation>
    <scope>NUCLEOTIDE SEQUENCE [LARGE SCALE GENOMIC DNA]</scope>
    <source>
        <strain evidence="3 4">DSM 12252</strain>
    </source>
</reference>
<dbReference type="InterPro" id="IPR011642">
    <property type="entry name" value="Gate_dom"/>
</dbReference>
<evidence type="ECO:0000313" key="4">
    <source>
        <dbReference type="Proteomes" id="UP000590740"/>
    </source>
</evidence>
<feature type="transmembrane region" description="Helical" evidence="1">
    <location>
        <begin position="448"/>
        <end position="471"/>
    </location>
</feature>
<evidence type="ECO:0000313" key="3">
    <source>
        <dbReference type="EMBL" id="MBB5030585.1"/>
    </source>
</evidence>
<feature type="transmembrane region" description="Helical" evidence="1">
    <location>
        <begin position="302"/>
        <end position="320"/>
    </location>
</feature>
<feature type="transmembrane region" description="Helical" evidence="1">
    <location>
        <begin position="370"/>
        <end position="390"/>
    </location>
</feature>
<dbReference type="GO" id="GO:0005886">
    <property type="term" value="C:plasma membrane"/>
    <property type="evidence" value="ECO:0007669"/>
    <property type="project" value="TreeGrafter"/>
</dbReference>
<keyword evidence="1" id="KW-0812">Transmembrane</keyword>
<comment type="caution">
    <text evidence="3">The sequence shown here is derived from an EMBL/GenBank/DDBJ whole genome shotgun (WGS) entry which is preliminary data.</text>
</comment>
<feature type="transmembrane region" description="Helical" evidence="1">
    <location>
        <begin position="340"/>
        <end position="358"/>
    </location>
</feature>
<dbReference type="EMBL" id="JACHIG010000001">
    <property type="protein sequence ID" value="MBB5030585.1"/>
    <property type="molecule type" value="Genomic_DNA"/>
</dbReference>
<organism evidence="3 4">
    <name type="scientific">Prosthecobacter vanneervenii</name>
    <dbReference type="NCBI Taxonomy" id="48466"/>
    <lineage>
        <taxon>Bacteria</taxon>
        <taxon>Pseudomonadati</taxon>
        <taxon>Verrucomicrobiota</taxon>
        <taxon>Verrucomicrobiia</taxon>
        <taxon>Verrucomicrobiales</taxon>
        <taxon>Verrucomicrobiaceae</taxon>
        <taxon>Prosthecobacter</taxon>
    </lineage>
</organism>
<gene>
    <name evidence="3" type="ORF">HNQ65_000139</name>
</gene>
<keyword evidence="1" id="KW-0472">Membrane</keyword>
<feature type="domain" description="Nucleoside transporter/FeoB GTPase Gate" evidence="2">
    <location>
        <begin position="46"/>
        <end position="154"/>
    </location>
</feature>
<dbReference type="Pfam" id="PF07670">
    <property type="entry name" value="Gate"/>
    <property type="match status" value="2"/>
</dbReference>
<feature type="transmembrane region" description="Helical" evidence="1">
    <location>
        <begin position="135"/>
        <end position="157"/>
    </location>
</feature>
<evidence type="ECO:0000259" key="2">
    <source>
        <dbReference type="Pfam" id="PF07670"/>
    </source>
</evidence>
<feature type="domain" description="Nucleoside transporter/FeoB GTPase Gate" evidence="2">
    <location>
        <begin position="342"/>
        <end position="441"/>
    </location>
</feature>
<feature type="transmembrane region" description="Helical" evidence="1">
    <location>
        <begin position="223"/>
        <end position="242"/>
    </location>
</feature>
<dbReference type="PANTHER" id="PTHR35793">
    <property type="entry name" value="INNER MEMBRANE PROTEIN YJIG"/>
    <property type="match status" value="1"/>
</dbReference>
<sequence>MLNYIWATLLFTGLLVAGLMGRVSGDASVIDAAMKGAEKAVMGIALPLAGMMMFWLGVLRLLEKAGVLEAVVRVLSPLLRRLFPDVPTGHPAMSAMVMNLSANMLGLSNNATPLGLKAMGHLQEINPHKQSASNAMITFLALNTGAFTLIPMTAMNFLNAAGVSHSFRVIVPTILATACASVAAVLAAKSFQRLPGFAVQPDELAAEGAATSTRPAGITGRGGFWLTVLGVLFLGVTVLELGPPSWRQTVLQQTGISGMMTKAAQRKADAEKALSLKKKEARTAATAQGPQEPPVWRRVMDGASGLAIPAILMLAVGVAWARGVRVYEEFVDGAKEGFQVAVRIMPYLVAMLTVLAILRESGAFQLLEYLLAPVLNVLGFPVELLSLALMRPLSGSGAQGILNEILTRPDLSEMVKFTAGILYGSTETTFYVLTVYFGSVGVRRFRHALVAGLTADFVGMVAAVFFGRLLFAFS</sequence>
<keyword evidence="4" id="KW-1185">Reference proteome</keyword>
<proteinExistence type="predicted"/>
<accession>A0A7W7Y7C4</accession>
<keyword evidence="1" id="KW-1133">Transmembrane helix</keyword>
<dbReference type="PANTHER" id="PTHR35793:SF2">
    <property type="entry name" value="INNER MEMBRANE PROTEIN YJIG"/>
    <property type="match status" value="1"/>
</dbReference>
<evidence type="ECO:0000256" key="1">
    <source>
        <dbReference type="SAM" id="Phobius"/>
    </source>
</evidence>
<dbReference type="RefSeq" id="WP_184337375.1">
    <property type="nucleotide sequence ID" value="NZ_JACHIG010000001.1"/>
</dbReference>
<dbReference type="Proteomes" id="UP000590740">
    <property type="component" value="Unassembled WGS sequence"/>
</dbReference>
<feature type="transmembrane region" description="Helical" evidence="1">
    <location>
        <begin position="41"/>
        <end position="62"/>
    </location>
</feature>
<feature type="transmembrane region" description="Helical" evidence="1">
    <location>
        <begin position="169"/>
        <end position="188"/>
    </location>
</feature>